<name>A0ABW2LP85_9PSEU</name>
<dbReference type="RefSeq" id="WP_380672046.1">
    <property type="nucleotide sequence ID" value="NZ_JBHTCJ010000015.1"/>
</dbReference>
<keyword evidence="1" id="KW-0808">Transferase</keyword>
<dbReference type="SUPFAM" id="SSF53335">
    <property type="entry name" value="S-adenosyl-L-methionine-dependent methyltransferases"/>
    <property type="match status" value="1"/>
</dbReference>
<proteinExistence type="predicted"/>
<evidence type="ECO:0000313" key="1">
    <source>
        <dbReference type="EMBL" id="MFC7344347.1"/>
    </source>
</evidence>
<reference evidence="2" key="1">
    <citation type="journal article" date="2019" name="Int. J. Syst. Evol. Microbiol.">
        <title>The Global Catalogue of Microorganisms (GCM) 10K type strain sequencing project: providing services to taxonomists for standard genome sequencing and annotation.</title>
        <authorList>
            <consortium name="The Broad Institute Genomics Platform"/>
            <consortium name="The Broad Institute Genome Sequencing Center for Infectious Disease"/>
            <person name="Wu L."/>
            <person name="Ma J."/>
        </authorList>
    </citation>
    <scope>NUCLEOTIDE SEQUENCE [LARGE SCALE GENOMIC DNA]</scope>
    <source>
        <strain evidence="2">WLHS5</strain>
    </source>
</reference>
<dbReference type="Proteomes" id="UP001596504">
    <property type="component" value="Unassembled WGS sequence"/>
</dbReference>
<accession>A0ABW2LP85</accession>
<dbReference type="InterPro" id="IPR006764">
    <property type="entry name" value="SAM_dep_MeTrfase_SAV2177_type"/>
</dbReference>
<dbReference type="Gene3D" id="3.40.50.150">
    <property type="entry name" value="Vaccinia Virus protein VP39"/>
    <property type="match status" value="1"/>
</dbReference>
<dbReference type="EC" id="2.1.1.-" evidence="1"/>
<dbReference type="EMBL" id="JBHTCJ010000015">
    <property type="protein sequence ID" value="MFC7344347.1"/>
    <property type="molecule type" value="Genomic_DNA"/>
</dbReference>
<organism evidence="1 2">
    <name type="scientific">Saccharopolyspora griseoalba</name>
    <dbReference type="NCBI Taxonomy" id="1431848"/>
    <lineage>
        <taxon>Bacteria</taxon>
        <taxon>Bacillati</taxon>
        <taxon>Actinomycetota</taxon>
        <taxon>Actinomycetes</taxon>
        <taxon>Pseudonocardiales</taxon>
        <taxon>Pseudonocardiaceae</taxon>
        <taxon>Saccharopolyspora</taxon>
    </lineage>
</organism>
<dbReference type="GO" id="GO:0008168">
    <property type="term" value="F:methyltransferase activity"/>
    <property type="evidence" value="ECO:0007669"/>
    <property type="project" value="UniProtKB-KW"/>
</dbReference>
<dbReference type="InterPro" id="IPR029063">
    <property type="entry name" value="SAM-dependent_MTases_sf"/>
</dbReference>
<keyword evidence="2" id="KW-1185">Reference proteome</keyword>
<dbReference type="Pfam" id="PF04672">
    <property type="entry name" value="Methyltransf_19"/>
    <property type="match status" value="1"/>
</dbReference>
<gene>
    <name evidence="1" type="ORF">ACFQRI_23305</name>
</gene>
<keyword evidence="1" id="KW-0489">Methyltransferase</keyword>
<sequence>MNEADPSWVGGDVDVETPNAARMYDYYLGGSHNFAQDRAAAARALEVTPTMIPGARANRAFLQRAVRFCLDAGVRQFLDLGSGIPTVGHVHEIAHRVDPSTRVAYVDNEPVAVAHTRRILSDASAVTVTRADLKDPEEVLNAPGVAGLLDFGQPVAVLAVAVLHFIPDAEDPAAILDAYCRAVPSGSFLAVSHITDHYDTPEKVAEIDRLYSSTTHAARHRRFEEFTALLGDRELVDPGAVYATDWRPETGSAPADGARTAFWAAVARVS</sequence>
<comment type="caution">
    <text evidence="1">The sequence shown here is derived from an EMBL/GenBank/DDBJ whole genome shotgun (WGS) entry which is preliminary data.</text>
</comment>
<dbReference type="PIRSF" id="PIRSF017393">
    <property type="entry name" value="MTase_SAV2177"/>
    <property type="match status" value="1"/>
</dbReference>
<protein>
    <submittedName>
        <fullName evidence="1">SAM-dependent methyltransferase</fullName>
        <ecNumber evidence="1">2.1.1.-</ecNumber>
    </submittedName>
</protein>
<evidence type="ECO:0000313" key="2">
    <source>
        <dbReference type="Proteomes" id="UP001596504"/>
    </source>
</evidence>
<dbReference type="GO" id="GO:0032259">
    <property type="term" value="P:methylation"/>
    <property type="evidence" value="ECO:0007669"/>
    <property type="project" value="UniProtKB-KW"/>
</dbReference>